<name>T1EJX7_HELRO</name>
<reference evidence="9 11" key="2">
    <citation type="journal article" date="2013" name="Nature">
        <title>Insights into bilaterian evolution from three spiralian genomes.</title>
        <authorList>
            <person name="Simakov O."/>
            <person name="Marletaz F."/>
            <person name="Cho S.J."/>
            <person name="Edsinger-Gonzales E."/>
            <person name="Havlak P."/>
            <person name="Hellsten U."/>
            <person name="Kuo D.H."/>
            <person name="Larsson T."/>
            <person name="Lv J."/>
            <person name="Arendt D."/>
            <person name="Savage R."/>
            <person name="Osoegawa K."/>
            <person name="de Jong P."/>
            <person name="Grimwood J."/>
            <person name="Chapman J.A."/>
            <person name="Shapiro H."/>
            <person name="Aerts A."/>
            <person name="Otillar R.P."/>
            <person name="Terry A.Y."/>
            <person name="Boore J.L."/>
            <person name="Grigoriev I.V."/>
            <person name="Lindberg D.R."/>
            <person name="Seaver E.C."/>
            <person name="Weisblat D.A."/>
            <person name="Putnam N.H."/>
            <person name="Rokhsar D.S."/>
        </authorList>
    </citation>
    <scope>NUCLEOTIDE SEQUENCE</scope>
</reference>
<dbReference type="GO" id="GO:0012505">
    <property type="term" value="C:endomembrane system"/>
    <property type="evidence" value="ECO:0007669"/>
    <property type="project" value="UniProtKB-SubCell"/>
</dbReference>
<dbReference type="AlphaFoldDB" id="T1EJX7"/>
<evidence type="ECO:0000313" key="9">
    <source>
        <dbReference type="EMBL" id="ESO04941.1"/>
    </source>
</evidence>
<reference evidence="10" key="3">
    <citation type="submission" date="2015-06" db="UniProtKB">
        <authorList>
            <consortium name="EnsemblMetazoa"/>
        </authorList>
    </citation>
    <scope>IDENTIFICATION</scope>
</reference>
<keyword evidence="4" id="KW-0677">Repeat</keyword>
<proteinExistence type="predicted"/>
<dbReference type="KEGG" id="hro:HELRODRAFT_147182"/>
<organism evidence="10 11">
    <name type="scientific">Helobdella robusta</name>
    <name type="common">Californian leech</name>
    <dbReference type="NCBI Taxonomy" id="6412"/>
    <lineage>
        <taxon>Eukaryota</taxon>
        <taxon>Metazoa</taxon>
        <taxon>Spiralia</taxon>
        <taxon>Lophotrochozoa</taxon>
        <taxon>Annelida</taxon>
        <taxon>Clitellata</taxon>
        <taxon>Hirudinea</taxon>
        <taxon>Rhynchobdellida</taxon>
        <taxon>Glossiphoniidae</taxon>
        <taxon>Helobdella</taxon>
    </lineage>
</organism>
<evidence type="ECO:0008006" key="12">
    <source>
        <dbReference type="Google" id="ProtNLM"/>
    </source>
</evidence>
<dbReference type="EMBL" id="KB096411">
    <property type="protein sequence ID" value="ESO04941.1"/>
    <property type="molecule type" value="Genomic_DNA"/>
</dbReference>
<dbReference type="CTD" id="20196877"/>
<feature type="disulfide bond" evidence="8">
    <location>
        <begin position="28"/>
        <end position="40"/>
    </location>
</feature>
<keyword evidence="11" id="KW-1185">Reference proteome</keyword>
<gene>
    <name evidence="10" type="primary">20196877</name>
    <name evidence="9" type="ORF">HELRODRAFT_147182</name>
</gene>
<dbReference type="EMBL" id="AMQM01003986">
    <property type="status" value="NOT_ANNOTATED_CDS"/>
    <property type="molecule type" value="Genomic_DNA"/>
</dbReference>
<dbReference type="RefSeq" id="XP_009016874.1">
    <property type="nucleotide sequence ID" value="XM_009018626.1"/>
</dbReference>
<evidence type="ECO:0000313" key="11">
    <source>
        <dbReference type="Proteomes" id="UP000015101"/>
    </source>
</evidence>
<dbReference type="InterPro" id="IPR036055">
    <property type="entry name" value="LDL_receptor-like_sf"/>
</dbReference>
<evidence type="ECO:0000256" key="1">
    <source>
        <dbReference type="ARBA" id="ARBA00004167"/>
    </source>
</evidence>
<reference evidence="11" key="1">
    <citation type="submission" date="2012-12" db="EMBL/GenBank/DDBJ databases">
        <authorList>
            <person name="Hellsten U."/>
            <person name="Grimwood J."/>
            <person name="Chapman J.A."/>
            <person name="Shapiro H."/>
            <person name="Aerts A."/>
            <person name="Otillar R.P."/>
            <person name="Terry A.Y."/>
            <person name="Boore J.L."/>
            <person name="Simakov O."/>
            <person name="Marletaz F."/>
            <person name="Cho S.-J."/>
            <person name="Edsinger-Gonzales E."/>
            <person name="Havlak P."/>
            <person name="Kuo D.-H."/>
            <person name="Larsson T."/>
            <person name="Lv J."/>
            <person name="Arendt D."/>
            <person name="Savage R."/>
            <person name="Osoegawa K."/>
            <person name="de Jong P."/>
            <person name="Lindberg D.R."/>
            <person name="Seaver E.C."/>
            <person name="Weisblat D.A."/>
            <person name="Putnam N.H."/>
            <person name="Grigoriev I.V."/>
            <person name="Rokhsar D.S."/>
        </authorList>
    </citation>
    <scope>NUCLEOTIDE SEQUENCE</scope>
</reference>
<dbReference type="GO" id="GO:0016192">
    <property type="term" value="P:vesicle-mediated transport"/>
    <property type="evidence" value="ECO:0007669"/>
    <property type="project" value="UniProtKB-ARBA"/>
</dbReference>
<dbReference type="InterPro" id="IPR050685">
    <property type="entry name" value="LDLR"/>
</dbReference>
<comment type="caution">
    <text evidence="8">Lacks conserved residue(s) required for the propagation of feature annotation.</text>
</comment>
<evidence type="ECO:0000313" key="10">
    <source>
        <dbReference type="EnsemblMetazoa" id="HelroP147182"/>
    </source>
</evidence>
<dbReference type="GO" id="GO:0016020">
    <property type="term" value="C:membrane"/>
    <property type="evidence" value="ECO:0007669"/>
    <property type="project" value="UniProtKB-SubCell"/>
</dbReference>
<accession>T1EJX7</accession>
<keyword evidence="5" id="KW-1133">Transmembrane helix</keyword>
<evidence type="ECO:0000256" key="6">
    <source>
        <dbReference type="ARBA" id="ARBA00023136"/>
    </source>
</evidence>
<sequence>SGVCISKKFVCNLYEDCLHGEDELNCNCSDTDFECRGGKCVSLMLTCDGVNDCPDGDDERDEFC</sequence>
<dbReference type="Proteomes" id="UP000015101">
    <property type="component" value="Unassembled WGS sequence"/>
</dbReference>
<keyword evidence="3" id="KW-0812">Transmembrane</keyword>
<dbReference type="HOGENOM" id="CLU_085098_3_2_1"/>
<dbReference type="SUPFAM" id="SSF57424">
    <property type="entry name" value="LDL receptor-like module"/>
    <property type="match status" value="2"/>
</dbReference>
<evidence type="ECO:0000256" key="5">
    <source>
        <dbReference type="ARBA" id="ARBA00022989"/>
    </source>
</evidence>
<comment type="subcellular location">
    <subcellularLocation>
        <location evidence="2">Endomembrane system</location>
    </subcellularLocation>
    <subcellularLocation>
        <location evidence="1">Membrane</location>
        <topology evidence="1">Single-pass membrane protein</topology>
    </subcellularLocation>
</comment>
<evidence type="ECO:0000256" key="3">
    <source>
        <dbReference type="ARBA" id="ARBA00022692"/>
    </source>
</evidence>
<evidence type="ECO:0000256" key="4">
    <source>
        <dbReference type="ARBA" id="ARBA00022737"/>
    </source>
</evidence>
<evidence type="ECO:0000256" key="2">
    <source>
        <dbReference type="ARBA" id="ARBA00004308"/>
    </source>
</evidence>
<dbReference type="Gene3D" id="4.10.400.10">
    <property type="entry name" value="Low-density Lipoprotein Receptor"/>
    <property type="match status" value="2"/>
</dbReference>
<dbReference type="PROSITE" id="PS50068">
    <property type="entry name" value="LDLRA_2"/>
    <property type="match status" value="1"/>
</dbReference>
<dbReference type="OrthoDB" id="10013209at2759"/>
<dbReference type="Pfam" id="PF00057">
    <property type="entry name" value="Ldl_recept_a"/>
    <property type="match status" value="2"/>
</dbReference>
<keyword evidence="6" id="KW-0472">Membrane</keyword>
<dbReference type="CDD" id="cd00112">
    <property type="entry name" value="LDLa"/>
    <property type="match status" value="1"/>
</dbReference>
<dbReference type="SMART" id="SM00192">
    <property type="entry name" value="LDLa"/>
    <property type="match status" value="2"/>
</dbReference>
<dbReference type="PRINTS" id="PR00261">
    <property type="entry name" value="LDLRECEPTOR"/>
</dbReference>
<dbReference type="InterPro" id="IPR023415">
    <property type="entry name" value="LDLR_class-A_CS"/>
</dbReference>
<protein>
    <recommendedName>
        <fullName evidence="12">EB domain-containing protein</fullName>
    </recommendedName>
</protein>
<evidence type="ECO:0000256" key="7">
    <source>
        <dbReference type="ARBA" id="ARBA00023157"/>
    </source>
</evidence>
<dbReference type="InParanoid" id="T1EJX7"/>
<dbReference type="PROSITE" id="PS01209">
    <property type="entry name" value="LDLRA_1"/>
    <property type="match status" value="1"/>
</dbReference>
<dbReference type="PANTHER" id="PTHR24270">
    <property type="entry name" value="LOW-DENSITY LIPOPROTEIN RECEPTOR-RELATED"/>
    <property type="match status" value="1"/>
</dbReference>
<dbReference type="EnsemblMetazoa" id="HelroT147182">
    <property type="protein sequence ID" value="HelroP147182"/>
    <property type="gene ID" value="HelroG147182"/>
</dbReference>
<dbReference type="STRING" id="6412.T1EJX7"/>
<keyword evidence="7 8" id="KW-1015">Disulfide bond</keyword>
<feature type="disulfide bond" evidence="8">
    <location>
        <begin position="35"/>
        <end position="53"/>
    </location>
</feature>
<dbReference type="GeneID" id="20196877"/>
<evidence type="ECO:0000256" key="8">
    <source>
        <dbReference type="PROSITE-ProRule" id="PRU00124"/>
    </source>
</evidence>
<dbReference type="InterPro" id="IPR002172">
    <property type="entry name" value="LDrepeatLR_classA_rpt"/>
</dbReference>